<feature type="signal peptide" evidence="1">
    <location>
        <begin position="1"/>
        <end position="25"/>
    </location>
</feature>
<evidence type="ECO:0000256" key="1">
    <source>
        <dbReference type="SAM" id="SignalP"/>
    </source>
</evidence>
<dbReference type="RefSeq" id="WP_394838597.1">
    <property type="nucleotide sequence ID" value="NZ_CP089929.1"/>
</dbReference>
<organism evidence="2 3">
    <name type="scientific">Pendulispora rubella</name>
    <dbReference type="NCBI Taxonomy" id="2741070"/>
    <lineage>
        <taxon>Bacteria</taxon>
        <taxon>Pseudomonadati</taxon>
        <taxon>Myxococcota</taxon>
        <taxon>Myxococcia</taxon>
        <taxon>Myxococcales</taxon>
        <taxon>Sorangiineae</taxon>
        <taxon>Pendulisporaceae</taxon>
        <taxon>Pendulispora</taxon>
    </lineage>
</organism>
<name>A0ABZ2LJD4_9BACT</name>
<keyword evidence="3" id="KW-1185">Reference proteome</keyword>
<keyword evidence="1" id="KW-0732">Signal</keyword>
<dbReference type="Proteomes" id="UP001374803">
    <property type="component" value="Chromosome"/>
</dbReference>
<evidence type="ECO:0000313" key="2">
    <source>
        <dbReference type="EMBL" id="WXB08922.1"/>
    </source>
</evidence>
<sequence length="163" mass="17350">MTYIVRALFAVVAMAGLAASLFGCSDDGDASMNVDPRCLQLCTIREPKVDGAYDVCSEPSAARCRLDCAARLSGTTGVCSQCLLENAYFGSHEDDGDGSGCQLGMAECGSQARCTIQGRVGECAYCGGNQQQRDDCLRKVFPRRTAECTTDYASVSKCAEFCK</sequence>
<dbReference type="PROSITE" id="PS51257">
    <property type="entry name" value="PROKAR_LIPOPROTEIN"/>
    <property type="match status" value="1"/>
</dbReference>
<accession>A0ABZ2LJD4</accession>
<gene>
    <name evidence="2" type="ORF">LVJ94_17005</name>
</gene>
<dbReference type="EMBL" id="CP089983">
    <property type="protein sequence ID" value="WXB08922.1"/>
    <property type="molecule type" value="Genomic_DNA"/>
</dbReference>
<evidence type="ECO:0000313" key="3">
    <source>
        <dbReference type="Proteomes" id="UP001374803"/>
    </source>
</evidence>
<reference evidence="2" key="1">
    <citation type="submission" date="2021-12" db="EMBL/GenBank/DDBJ databases">
        <title>Discovery of the Pendulisporaceae a myxobacterial family with distinct sporulation behavior and unique specialized metabolism.</title>
        <authorList>
            <person name="Garcia R."/>
            <person name="Popoff A."/>
            <person name="Bader C.D."/>
            <person name="Loehr J."/>
            <person name="Walesch S."/>
            <person name="Walt C."/>
            <person name="Boldt J."/>
            <person name="Bunk B."/>
            <person name="Haeckl F.J.F.P.J."/>
            <person name="Gunesch A.P."/>
            <person name="Birkelbach J."/>
            <person name="Nuebel U."/>
            <person name="Pietschmann T."/>
            <person name="Bach T."/>
            <person name="Mueller R."/>
        </authorList>
    </citation>
    <scope>NUCLEOTIDE SEQUENCE</scope>
    <source>
        <strain evidence="2">MSr11367</strain>
    </source>
</reference>
<feature type="chain" id="PRO_5045073784" evidence="1">
    <location>
        <begin position="26"/>
        <end position="163"/>
    </location>
</feature>
<protein>
    <submittedName>
        <fullName evidence="2">Uncharacterized protein</fullName>
    </submittedName>
</protein>
<proteinExistence type="predicted"/>